<evidence type="ECO:0000256" key="1">
    <source>
        <dbReference type="ARBA" id="ARBA00004448"/>
    </source>
</evidence>
<dbReference type="AlphaFoldDB" id="A0A0C3MBW1"/>
<comment type="subcellular location">
    <subcellularLocation>
        <location evidence="1">Mitochondrion inner membrane</location>
        <topology evidence="1">Multi-pass membrane protein</topology>
    </subcellularLocation>
</comment>
<gene>
    <name evidence="7" type="ORF">M407DRAFT_19853</name>
</gene>
<dbReference type="GO" id="GO:0006120">
    <property type="term" value="P:mitochondrial electron transport, NADH to ubiquinone"/>
    <property type="evidence" value="ECO:0007669"/>
    <property type="project" value="InterPro"/>
</dbReference>
<keyword evidence="8" id="KW-1185">Reference proteome</keyword>
<dbReference type="PANTHER" id="PTHR21382:SF1">
    <property type="entry name" value="NADH DEHYDROGENASE [UBIQUINONE] 1 ALPHA SUBCOMPLEX SUBUNIT 11"/>
    <property type="match status" value="1"/>
</dbReference>
<keyword evidence="4" id="KW-1133">Transmembrane helix</keyword>
<keyword evidence="6" id="KW-0472">Membrane</keyword>
<keyword evidence="3" id="KW-0999">Mitochondrion inner membrane</keyword>
<keyword evidence="5" id="KW-0496">Mitochondrion</keyword>
<evidence type="ECO:0000256" key="4">
    <source>
        <dbReference type="ARBA" id="ARBA00022989"/>
    </source>
</evidence>
<evidence type="ECO:0000256" key="2">
    <source>
        <dbReference type="ARBA" id="ARBA00022692"/>
    </source>
</evidence>
<dbReference type="InterPro" id="IPR039205">
    <property type="entry name" value="NDUFA11"/>
</dbReference>
<dbReference type="Pfam" id="PF02466">
    <property type="entry name" value="Tim17"/>
    <property type="match status" value="1"/>
</dbReference>
<dbReference type="OrthoDB" id="1913277at2759"/>
<proteinExistence type="predicted"/>
<evidence type="ECO:0000313" key="7">
    <source>
        <dbReference type="EMBL" id="KIO31237.1"/>
    </source>
</evidence>
<evidence type="ECO:0000256" key="6">
    <source>
        <dbReference type="ARBA" id="ARBA00023136"/>
    </source>
</evidence>
<evidence type="ECO:0000256" key="3">
    <source>
        <dbReference type="ARBA" id="ARBA00022792"/>
    </source>
</evidence>
<keyword evidence="2" id="KW-0812">Transmembrane</keyword>
<dbReference type="PANTHER" id="PTHR21382">
    <property type="entry name" value="NADH-UBIQUINONE OXIDOREDUCTASE SUBUNIT"/>
    <property type="match status" value="1"/>
</dbReference>
<sequence>MASEEPQVNNTTTGQEPAFVPRPAIYNASMVAMQSAGVGVLVSAVQNALAQHNAGAMGIFTRTGGTIGFFAALGGTFALADSVSANIREKDDAVNGFVGGCSAGALAGLRARSIPTAVMACGVMGGLVATFDATGRSFTGSEDAEDREARRRRFFKKPPPFLEKAFEKPEGEVAP</sequence>
<evidence type="ECO:0000256" key="5">
    <source>
        <dbReference type="ARBA" id="ARBA00023128"/>
    </source>
</evidence>
<accession>A0A0C3MBW1</accession>
<dbReference type="EMBL" id="KN822965">
    <property type="protein sequence ID" value="KIO31237.1"/>
    <property type="molecule type" value="Genomic_DNA"/>
</dbReference>
<reference evidence="7 8" key="1">
    <citation type="submission" date="2014-04" db="EMBL/GenBank/DDBJ databases">
        <authorList>
            <consortium name="DOE Joint Genome Institute"/>
            <person name="Kuo A."/>
            <person name="Girlanda M."/>
            <person name="Perotto S."/>
            <person name="Kohler A."/>
            <person name="Nagy L.G."/>
            <person name="Floudas D."/>
            <person name="Copeland A."/>
            <person name="Barry K.W."/>
            <person name="Cichocki N."/>
            <person name="Veneault-Fourrey C."/>
            <person name="LaButti K."/>
            <person name="Lindquist E.A."/>
            <person name="Lipzen A."/>
            <person name="Lundell T."/>
            <person name="Morin E."/>
            <person name="Murat C."/>
            <person name="Sun H."/>
            <person name="Tunlid A."/>
            <person name="Henrissat B."/>
            <person name="Grigoriev I.V."/>
            <person name="Hibbett D.S."/>
            <person name="Martin F."/>
            <person name="Nordberg H.P."/>
            <person name="Cantor M.N."/>
            <person name="Hua S.X."/>
        </authorList>
    </citation>
    <scope>NUCLEOTIDE SEQUENCE [LARGE SCALE GENOMIC DNA]</scope>
    <source>
        <strain evidence="7 8">MUT 4182</strain>
    </source>
</reference>
<dbReference type="GO" id="GO:0005743">
    <property type="term" value="C:mitochondrial inner membrane"/>
    <property type="evidence" value="ECO:0007669"/>
    <property type="project" value="UniProtKB-SubCell"/>
</dbReference>
<dbReference type="HOGENOM" id="CLU_088319_1_0_1"/>
<reference evidence="8" key="2">
    <citation type="submission" date="2015-01" db="EMBL/GenBank/DDBJ databases">
        <title>Evolutionary Origins and Diversification of the Mycorrhizal Mutualists.</title>
        <authorList>
            <consortium name="DOE Joint Genome Institute"/>
            <consortium name="Mycorrhizal Genomics Consortium"/>
            <person name="Kohler A."/>
            <person name="Kuo A."/>
            <person name="Nagy L.G."/>
            <person name="Floudas D."/>
            <person name="Copeland A."/>
            <person name="Barry K.W."/>
            <person name="Cichocki N."/>
            <person name="Veneault-Fourrey C."/>
            <person name="LaButti K."/>
            <person name="Lindquist E.A."/>
            <person name="Lipzen A."/>
            <person name="Lundell T."/>
            <person name="Morin E."/>
            <person name="Murat C."/>
            <person name="Riley R."/>
            <person name="Ohm R."/>
            <person name="Sun H."/>
            <person name="Tunlid A."/>
            <person name="Henrissat B."/>
            <person name="Grigoriev I.V."/>
            <person name="Hibbett D.S."/>
            <person name="Martin F."/>
        </authorList>
    </citation>
    <scope>NUCLEOTIDE SEQUENCE [LARGE SCALE GENOMIC DNA]</scope>
    <source>
        <strain evidence="8">MUT 4182</strain>
    </source>
</reference>
<dbReference type="Proteomes" id="UP000054248">
    <property type="component" value="Unassembled WGS sequence"/>
</dbReference>
<organism evidence="7 8">
    <name type="scientific">Tulasnella calospora MUT 4182</name>
    <dbReference type="NCBI Taxonomy" id="1051891"/>
    <lineage>
        <taxon>Eukaryota</taxon>
        <taxon>Fungi</taxon>
        <taxon>Dikarya</taxon>
        <taxon>Basidiomycota</taxon>
        <taxon>Agaricomycotina</taxon>
        <taxon>Agaricomycetes</taxon>
        <taxon>Cantharellales</taxon>
        <taxon>Tulasnellaceae</taxon>
        <taxon>Tulasnella</taxon>
    </lineage>
</organism>
<name>A0A0C3MBW1_9AGAM</name>
<evidence type="ECO:0000313" key="8">
    <source>
        <dbReference type="Proteomes" id="UP000054248"/>
    </source>
</evidence>
<dbReference type="STRING" id="1051891.A0A0C3MBW1"/>
<dbReference type="GO" id="GO:0045271">
    <property type="term" value="C:respiratory chain complex I"/>
    <property type="evidence" value="ECO:0007669"/>
    <property type="project" value="InterPro"/>
</dbReference>
<protein>
    <submittedName>
        <fullName evidence="7">Uncharacterized protein</fullName>
    </submittedName>
</protein>